<dbReference type="GO" id="GO:0004709">
    <property type="term" value="F:MAP kinase kinase kinase activity"/>
    <property type="evidence" value="ECO:0007669"/>
    <property type="project" value="TreeGrafter"/>
</dbReference>
<dbReference type="GO" id="GO:0005524">
    <property type="term" value="F:ATP binding"/>
    <property type="evidence" value="ECO:0007669"/>
    <property type="project" value="UniProtKB-KW"/>
</dbReference>
<dbReference type="Gramene" id="TVU14455">
    <property type="protein sequence ID" value="TVU14455"/>
    <property type="gene ID" value="EJB05_37925"/>
</dbReference>
<gene>
    <name evidence="7" type="ORF">EJB05_37925</name>
</gene>
<accession>A0A5J9TT46</accession>
<dbReference type="AlphaFoldDB" id="A0A5J9TT46"/>
<comment type="similarity">
    <text evidence="1">Belongs to the protein kinase superfamily. STE Ser/Thr protein kinase family. MAP kinase kinase kinase subfamily.</text>
</comment>
<dbReference type="OrthoDB" id="266718at2759"/>
<keyword evidence="3" id="KW-0547">Nucleotide-binding</keyword>
<protein>
    <recommendedName>
        <fullName evidence="6">Protein kinase domain-containing protein</fullName>
    </recommendedName>
</protein>
<keyword evidence="8" id="KW-1185">Reference proteome</keyword>
<evidence type="ECO:0000256" key="3">
    <source>
        <dbReference type="ARBA" id="ARBA00022741"/>
    </source>
</evidence>
<evidence type="ECO:0000256" key="1">
    <source>
        <dbReference type="ARBA" id="ARBA00006529"/>
    </source>
</evidence>
<sequence length="226" mass="25367">KIHSTSKKKPPKTDDALSIHIEYVSGGSIHKLLREYGAFKETLISKYARKILAGLAYLHERNTVHRNVKGANVLVGPNGEVKLADFGMAKHISPEAEIHSFRGTPHWMAPEVLINKHVYNLSVDIWSFGCTIIEMAPARPPWHPCERVQAMFKIANTEEIPAIPDNLSEEGKQFLQLCLKRDPASRASAAQLMVHPFVQDQPDADMELLSSEMLTPIKDMVEWSSH</sequence>
<feature type="domain" description="Protein kinase" evidence="6">
    <location>
        <begin position="1"/>
        <end position="198"/>
    </location>
</feature>
<organism evidence="7 8">
    <name type="scientific">Eragrostis curvula</name>
    <name type="common">weeping love grass</name>
    <dbReference type="NCBI Taxonomy" id="38414"/>
    <lineage>
        <taxon>Eukaryota</taxon>
        <taxon>Viridiplantae</taxon>
        <taxon>Streptophyta</taxon>
        <taxon>Embryophyta</taxon>
        <taxon>Tracheophyta</taxon>
        <taxon>Spermatophyta</taxon>
        <taxon>Magnoliopsida</taxon>
        <taxon>Liliopsida</taxon>
        <taxon>Poales</taxon>
        <taxon>Poaceae</taxon>
        <taxon>PACMAD clade</taxon>
        <taxon>Chloridoideae</taxon>
        <taxon>Eragrostideae</taxon>
        <taxon>Eragrostidinae</taxon>
        <taxon>Eragrostis</taxon>
    </lineage>
</organism>
<dbReference type="Proteomes" id="UP000324897">
    <property type="component" value="Unassembled WGS sequence"/>
</dbReference>
<dbReference type="Pfam" id="PF00069">
    <property type="entry name" value="Pkinase"/>
    <property type="match status" value="1"/>
</dbReference>
<dbReference type="PROSITE" id="PS50011">
    <property type="entry name" value="PROTEIN_KINASE_DOM"/>
    <property type="match status" value="1"/>
</dbReference>
<evidence type="ECO:0000313" key="8">
    <source>
        <dbReference type="Proteomes" id="UP000324897"/>
    </source>
</evidence>
<keyword evidence="4" id="KW-0418">Kinase</keyword>
<dbReference type="InterPro" id="IPR011009">
    <property type="entry name" value="Kinase-like_dom_sf"/>
</dbReference>
<evidence type="ECO:0000256" key="5">
    <source>
        <dbReference type="ARBA" id="ARBA00022840"/>
    </source>
</evidence>
<dbReference type="PANTHER" id="PTHR48016">
    <property type="entry name" value="MAP KINASE KINASE KINASE SSK2-RELATED-RELATED"/>
    <property type="match status" value="1"/>
</dbReference>
<evidence type="ECO:0000313" key="7">
    <source>
        <dbReference type="EMBL" id="TVU14455.1"/>
    </source>
</evidence>
<comment type="caution">
    <text evidence="7">The sequence shown here is derived from an EMBL/GenBank/DDBJ whole genome shotgun (WGS) entry which is preliminary data.</text>
</comment>
<name>A0A5J9TT46_9POAL</name>
<feature type="non-terminal residue" evidence="7">
    <location>
        <position position="1"/>
    </location>
</feature>
<keyword evidence="5" id="KW-0067">ATP-binding</keyword>
<evidence type="ECO:0000256" key="2">
    <source>
        <dbReference type="ARBA" id="ARBA00022679"/>
    </source>
</evidence>
<keyword evidence="2" id="KW-0808">Transferase</keyword>
<dbReference type="InterPro" id="IPR050538">
    <property type="entry name" value="MAP_kinase_kinase_kinase"/>
</dbReference>
<proteinExistence type="inferred from homology"/>
<evidence type="ECO:0000259" key="6">
    <source>
        <dbReference type="PROSITE" id="PS50011"/>
    </source>
</evidence>
<dbReference type="InterPro" id="IPR000719">
    <property type="entry name" value="Prot_kinase_dom"/>
</dbReference>
<dbReference type="Gene3D" id="1.10.510.10">
    <property type="entry name" value="Transferase(Phosphotransferase) domain 1"/>
    <property type="match status" value="1"/>
</dbReference>
<evidence type="ECO:0000256" key="4">
    <source>
        <dbReference type="ARBA" id="ARBA00022777"/>
    </source>
</evidence>
<dbReference type="GO" id="GO:0005737">
    <property type="term" value="C:cytoplasm"/>
    <property type="evidence" value="ECO:0007669"/>
    <property type="project" value="TreeGrafter"/>
</dbReference>
<dbReference type="SUPFAM" id="SSF56112">
    <property type="entry name" value="Protein kinase-like (PK-like)"/>
    <property type="match status" value="1"/>
</dbReference>
<dbReference type="PANTHER" id="PTHR48016:SF15">
    <property type="entry name" value="OS04G0437600 PROTEIN"/>
    <property type="match status" value="1"/>
</dbReference>
<dbReference type="EMBL" id="RWGY01000031">
    <property type="protein sequence ID" value="TVU14455.1"/>
    <property type="molecule type" value="Genomic_DNA"/>
</dbReference>
<reference evidence="7 8" key="1">
    <citation type="journal article" date="2019" name="Sci. Rep.">
        <title>A high-quality genome of Eragrostis curvula grass provides insights into Poaceae evolution and supports new strategies to enhance forage quality.</title>
        <authorList>
            <person name="Carballo J."/>
            <person name="Santos B.A.C.M."/>
            <person name="Zappacosta D."/>
            <person name="Garbus I."/>
            <person name="Selva J.P."/>
            <person name="Gallo C.A."/>
            <person name="Diaz A."/>
            <person name="Albertini E."/>
            <person name="Caccamo M."/>
            <person name="Echenique V."/>
        </authorList>
    </citation>
    <scope>NUCLEOTIDE SEQUENCE [LARGE SCALE GENOMIC DNA]</scope>
    <source>
        <strain evidence="8">cv. Victoria</strain>
        <tissue evidence="7">Leaf</tissue>
    </source>
</reference>